<dbReference type="Pfam" id="PF07727">
    <property type="entry name" value="RVT_2"/>
    <property type="match status" value="1"/>
</dbReference>
<accession>A0AAV0DTK6</accession>
<dbReference type="InterPro" id="IPR043502">
    <property type="entry name" value="DNA/RNA_pol_sf"/>
</dbReference>
<sequence length="500" mass="57036">MSTEIQALEKNNTWILVDPPANHNIIGCKWVFKTKLKSDGSLDRYKARLVAKGYTQEEGFDYFDTFSPVVKITTIRIILAIASAKNWFLHQLDINNAFLHGDLNEDIFMQPPPGYLAPNDNRVCKLIKSLYGLKQASRQWFCKLSDSLKLIGYKQSQADFSLFTKTDNTSFTVLLIYVDDIILAGNSIEEITAVKTFLHNKFTIKDIGELKYILGIEIARSDKGLNLCQRKYTLDILNEYGYLNSKPYTTPMDSKLKFSKKDGTILDNPKAYRTLIGKLLYLTVTRPDIAYSVQVLSQFLSSPTDIHMSAAHRILRYLKNSPGKGLFYPSISDFCIQGYTDSDWAACLDTRRSVSGYAFYLGNALISWKSKKQQVVSRSSTEAEYRAAANAVCEAQWLYYILHDLHIHFTSPIIIYTDNKSTYHLAHNPIQHQRTKHIELDCHLIREKINSGLISLVHIKNNFQLADIYTKPLGNPLFNQFAAKMNMMDIHAPLEGAYQE</sequence>
<dbReference type="EMBL" id="CAMAPF010000154">
    <property type="protein sequence ID" value="CAH9109511.1"/>
    <property type="molecule type" value="Genomic_DNA"/>
</dbReference>
<organism evidence="2 3">
    <name type="scientific">Cuscuta epithymum</name>
    <dbReference type="NCBI Taxonomy" id="186058"/>
    <lineage>
        <taxon>Eukaryota</taxon>
        <taxon>Viridiplantae</taxon>
        <taxon>Streptophyta</taxon>
        <taxon>Embryophyta</taxon>
        <taxon>Tracheophyta</taxon>
        <taxon>Spermatophyta</taxon>
        <taxon>Magnoliopsida</taxon>
        <taxon>eudicotyledons</taxon>
        <taxon>Gunneridae</taxon>
        <taxon>Pentapetalae</taxon>
        <taxon>asterids</taxon>
        <taxon>lamiids</taxon>
        <taxon>Solanales</taxon>
        <taxon>Convolvulaceae</taxon>
        <taxon>Cuscuteae</taxon>
        <taxon>Cuscuta</taxon>
        <taxon>Cuscuta subgen. Cuscuta</taxon>
    </lineage>
</organism>
<protein>
    <recommendedName>
        <fullName evidence="1">Reverse transcriptase Ty1/copia-type domain-containing protein</fullName>
    </recommendedName>
</protein>
<evidence type="ECO:0000259" key="1">
    <source>
        <dbReference type="Pfam" id="PF07727"/>
    </source>
</evidence>
<gene>
    <name evidence="2" type="ORF">CEPIT_LOCUS18792</name>
</gene>
<evidence type="ECO:0000313" key="2">
    <source>
        <dbReference type="EMBL" id="CAH9109511.1"/>
    </source>
</evidence>
<name>A0AAV0DTK6_9ASTE</name>
<comment type="caution">
    <text evidence="2">The sequence shown here is derived from an EMBL/GenBank/DDBJ whole genome shotgun (WGS) entry which is preliminary data.</text>
</comment>
<dbReference type="PANTHER" id="PTHR11439:SF498">
    <property type="entry name" value="DNAK FAMILY PROTEIN"/>
    <property type="match status" value="1"/>
</dbReference>
<dbReference type="CDD" id="cd09272">
    <property type="entry name" value="RNase_HI_RT_Ty1"/>
    <property type="match status" value="1"/>
</dbReference>
<dbReference type="InterPro" id="IPR013103">
    <property type="entry name" value="RVT_2"/>
</dbReference>
<dbReference type="Proteomes" id="UP001152523">
    <property type="component" value="Unassembled WGS sequence"/>
</dbReference>
<dbReference type="AlphaFoldDB" id="A0AAV0DTK6"/>
<dbReference type="PANTHER" id="PTHR11439">
    <property type="entry name" value="GAG-POL-RELATED RETROTRANSPOSON"/>
    <property type="match status" value="1"/>
</dbReference>
<feature type="domain" description="Reverse transcriptase Ty1/copia-type" evidence="1">
    <location>
        <begin position="11"/>
        <end position="252"/>
    </location>
</feature>
<evidence type="ECO:0000313" key="3">
    <source>
        <dbReference type="Proteomes" id="UP001152523"/>
    </source>
</evidence>
<reference evidence="2" key="1">
    <citation type="submission" date="2022-07" db="EMBL/GenBank/DDBJ databases">
        <authorList>
            <person name="Macas J."/>
            <person name="Novak P."/>
            <person name="Neumann P."/>
        </authorList>
    </citation>
    <scope>NUCLEOTIDE SEQUENCE</scope>
</reference>
<keyword evidence="3" id="KW-1185">Reference proteome</keyword>
<proteinExistence type="predicted"/>
<dbReference type="SUPFAM" id="SSF56672">
    <property type="entry name" value="DNA/RNA polymerases"/>
    <property type="match status" value="1"/>
</dbReference>